<reference evidence="1 2" key="1">
    <citation type="submission" date="2019-02" db="EMBL/GenBank/DDBJ databases">
        <title>Opniocepnalus argus genome.</title>
        <authorList>
            <person name="Zhou C."/>
            <person name="Xiao S."/>
        </authorList>
    </citation>
    <scope>NUCLEOTIDE SEQUENCE [LARGE SCALE GENOMIC DNA]</scope>
    <source>
        <strain evidence="1">OARG1902GOOAL</strain>
        <tissue evidence="1">Muscle</tissue>
    </source>
</reference>
<sequence length="60" mass="6690">MAYTHIHHTQVFILACTDKLSQSLWHDGTHACSGKHTDAQKLIHTLCPRASVHSLRAPNC</sequence>
<protein>
    <submittedName>
        <fullName evidence="1">Uncharacterized protein</fullName>
    </submittedName>
</protein>
<reference evidence="2" key="2">
    <citation type="submission" date="2019-02" db="EMBL/GenBank/DDBJ databases">
        <title>Opniocepnalus argus Var Kimnra genome.</title>
        <authorList>
            <person name="Zhou C."/>
            <person name="Xiao S."/>
        </authorList>
    </citation>
    <scope>NUCLEOTIDE SEQUENCE [LARGE SCALE GENOMIC DNA]</scope>
</reference>
<organism evidence="1 2">
    <name type="scientific">Channa argus</name>
    <name type="common">Northern snakehead</name>
    <name type="synonym">Ophicephalus argus</name>
    <dbReference type="NCBI Taxonomy" id="215402"/>
    <lineage>
        <taxon>Eukaryota</taxon>
        <taxon>Metazoa</taxon>
        <taxon>Chordata</taxon>
        <taxon>Craniata</taxon>
        <taxon>Vertebrata</taxon>
        <taxon>Euteleostomi</taxon>
        <taxon>Actinopterygii</taxon>
        <taxon>Neopterygii</taxon>
        <taxon>Teleostei</taxon>
        <taxon>Neoteleostei</taxon>
        <taxon>Acanthomorphata</taxon>
        <taxon>Anabantaria</taxon>
        <taxon>Anabantiformes</taxon>
        <taxon>Channoidei</taxon>
        <taxon>Channidae</taxon>
        <taxon>Channa</taxon>
    </lineage>
</organism>
<proteinExistence type="predicted"/>
<accession>A0A6G1PU75</accession>
<gene>
    <name evidence="1" type="ORF">EXN66_Car009370</name>
</gene>
<evidence type="ECO:0000313" key="1">
    <source>
        <dbReference type="EMBL" id="KAF3693694.1"/>
    </source>
</evidence>
<dbReference type="Proteomes" id="UP000503349">
    <property type="component" value="Chromosome 9"/>
</dbReference>
<name>A0A6G1PU75_CHAAH</name>
<dbReference type="EMBL" id="CM015720">
    <property type="protein sequence ID" value="KAF3693694.1"/>
    <property type="molecule type" value="Genomic_DNA"/>
</dbReference>
<dbReference type="AlphaFoldDB" id="A0A6G1PU75"/>
<evidence type="ECO:0000313" key="2">
    <source>
        <dbReference type="Proteomes" id="UP000503349"/>
    </source>
</evidence>
<keyword evidence="2" id="KW-1185">Reference proteome</keyword>